<name>A0A8X7SHX4_BRACI</name>
<sequence>MCEIPFHRNVAVQTAANDPGFAYSSSLHLHQIRIHIPSAFWDFQATNPTLTADTHVEDNQFNATLLRHGSSQVRGGEFPQPLNYVPEVNLIRNITCLFCIAAHPSLKLSKLCFNLQHGLQKVNDRE</sequence>
<keyword evidence="2" id="KW-1185">Reference proteome</keyword>
<evidence type="ECO:0000313" key="2">
    <source>
        <dbReference type="Proteomes" id="UP000886595"/>
    </source>
</evidence>
<comment type="caution">
    <text evidence="1">The sequence shown here is derived from an EMBL/GenBank/DDBJ whole genome shotgun (WGS) entry which is preliminary data.</text>
</comment>
<organism evidence="1 2">
    <name type="scientific">Brassica carinata</name>
    <name type="common">Ethiopian mustard</name>
    <name type="synonym">Abyssinian cabbage</name>
    <dbReference type="NCBI Taxonomy" id="52824"/>
    <lineage>
        <taxon>Eukaryota</taxon>
        <taxon>Viridiplantae</taxon>
        <taxon>Streptophyta</taxon>
        <taxon>Embryophyta</taxon>
        <taxon>Tracheophyta</taxon>
        <taxon>Spermatophyta</taxon>
        <taxon>Magnoliopsida</taxon>
        <taxon>eudicotyledons</taxon>
        <taxon>Gunneridae</taxon>
        <taxon>Pentapetalae</taxon>
        <taxon>rosids</taxon>
        <taxon>malvids</taxon>
        <taxon>Brassicales</taxon>
        <taxon>Brassicaceae</taxon>
        <taxon>Brassiceae</taxon>
        <taxon>Brassica</taxon>
    </lineage>
</organism>
<accession>A0A8X7SHX4</accession>
<gene>
    <name evidence="1" type="ORF">Bca52824_026355</name>
</gene>
<dbReference type="Proteomes" id="UP000886595">
    <property type="component" value="Unassembled WGS sequence"/>
</dbReference>
<reference evidence="1 2" key="1">
    <citation type="submission" date="2020-02" db="EMBL/GenBank/DDBJ databases">
        <authorList>
            <person name="Ma Q."/>
            <person name="Huang Y."/>
            <person name="Song X."/>
            <person name="Pei D."/>
        </authorList>
    </citation>
    <scope>NUCLEOTIDE SEQUENCE [LARGE SCALE GENOMIC DNA]</scope>
    <source>
        <strain evidence="1">Sxm20200214</strain>
        <tissue evidence="1">Leaf</tissue>
    </source>
</reference>
<dbReference type="EMBL" id="JAAMPC010000006">
    <property type="protein sequence ID" value="KAG2306607.1"/>
    <property type="molecule type" value="Genomic_DNA"/>
</dbReference>
<evidence type="ECO:0000313" key="1">
    <source>
        <dbReference type="EMBL" id="KAG2306607.1"/>
    </source>
</evidence>
<dbReference type="AlphaFoldDB" id="A0A8X7SHX4"/>
<protein>
    <submittedName>
        <fullName evidence="1">Uncharacterized protein</fullName>
    </submittedName>
</protein>
<proteinExistence type="predicted"/>
<dbReference type="OrthoDB" id="10635025at2759"/>